<feature type="domain" description="ATP-grasp" evidence="2">
    <location>
        <begin position="181"/>
        <end position="411"/>
    </location>
</feature>
<comment type="caution">
    <text evidence="3">The sequence shown here is derived from an EMBL/GenBank/DDBJ whole genome shotgun (WGS) entry which is preliminary data.</text>
</comment>
<dbReference type="PROSITE" id="PS50975">
    <property type="entry name" value="ATP_GRASP"/>
    <property type="match status" value="1"/>
</dbReference>
<dbReference type="Pfam" id="PF18105">
    <property type="entry name" value="PGM1_C"/>
    <property type="match status" value="1"/>
</dbReference>
<dbReference type="Gene3D" id="3.30.470.20">
    <property type="entry name" value="ATP-grasp fold, B domain"/>
    <property type="match status" value="1"/>
</dbReference>
<sequence>MTLQTGHNHQAAFTALQERLASPLDGSPHPRTVLVLPSFTLDPAGMAKIPGVMHYEERLLSFLHLLRAQDRRLVYVTSTPIPPIAVDYALGLVRSLPAWHARRRLTLVDCADASPRPLTRKILARPDVVERLRRAVGDPRDACILAFNGSPHERELALRLGMPLFACGPDLAHLGSKSGAREVFAEAGVPSPAGFGHLRDEDDLVKALAALRARAPASTRAMIKVNDGFGAGGNALFDFRGAPAAGGLETWIRAALPRRVTFATAPESWERYRARFAEMGGVVEEFVEGADSRSPSAQVSVAPTGEARVLSTQDQFFVGAGRQTYAGCTAPAHEDYRRDVHGLALRTGRALARKGMVGIASVDFVSALVGGVRRLFAAEINLRMGGGTAPRMFLEGVADARLDEETGSFRTPDGRPLCYLATDRLESEAYRDLTPERVLDTAYRGGLLYDERAGSGAVFHMLGALPGFGKMGAVVVDRTTAAAHDRYRAVVAALDAAAARPPGQAAG</sequence>
<dbReference type="RefSeq" id="WP_218902021.1">
    <property type="nucleotide sequence ID" value="NZ_JACCFO010000001.1"/>
</dbReference>
<dbReference type="PANTHER" id="PTHR14465">
    <property type="entry name" value="IQ DOMAIN-CONTAINING PROTEIN H"/>
    <property type="match status" value="1"/>
</dbReference>
<dbReference type="AlphaFoldDB" id="A0A853BT64"/>
<dbReference type="InterPro" id="IPR056855">
    <property type="entry name" value="ATP-grasp_IQCH"/>
</dbReference>
<dbReference type="EMBL" id="JACCFO010000001">
    <property type="protein sequence ID" value="NYI98333.1"/>
    <property type="molecule type" value="Genomic_DNA"/>
</dbReference>
<dbReference type="GO" id="GO:0005524">
    <property type="term" value="F:ATP binding"/>
    <property type="evidence" value="ECO:0007669"/>
    <property type="project" value="UniProtKB-UniRule"/>
</dbReference>
<dbReference type="GO" id="GO:0046872">
    <property type="term" value="F:metal ion binding"/>
    <property type="evidence" value="ECO:0007669"/>
    <property type="project" value="InterPro"/>
</dbReference>
<name>A0A853BT64_9ACTN</name>
<keyword evidence="1" id="KW-0067">ATP-binding</keyword>
<dbReference type="Pfam" id="PF24923">
    <property type="entry name" value="ATP-grasp_IQCH"/>
    <property type="match status" value="2"/>
</dbReference>
<protein>
    <recommendedName>
        <fullName evidence="2">ATP-grasp domain-containing protein</fullName>
    </recommendedName>
</protein>
<evidence type="ECO:0000259" key="2">
    <source>
        <dbReference type="PROSITE" id="PS50975"/>
    </source>
</evidence>
<dbReference type="InterPro" id="IPR038752">
    <property type="entry name" value="IQCH"/>
</dbReference>
<evidence type="ECO:0000256" key="1">
    <source>
        <dbReference type="PROSITE-ProRule" id="PRU00409"/>
    </source>
</evidence>
<organism evidence="3 4">
    <name type="scientific">Streptomonospora nanhaiensis</name>
    <dbReference type="NCBI Taxonomy" id="1323731"/>
    <lineage>
        <taxon>Bacteria</taxon>
        <taxon>Bacillati</taxon>
        <taxon>Actinomycetota</taxon>
        <taxon>Actinomycetes</taxon>
        <taxon>Streptosporangiales</taxon>
        <taxon>Nocardiopsidaceae</taxon>
        <taxon>Streptomonospora</taxon>
    </lineage>
</organism>
<dbReference type="InterPro" id="IPR011761">
    <property type="entry name" value="ATP-grasp"/>
</dbReference>
<keyword evidence="4" id="KW-1185">Reference proteome</keyword>
<dbReference type="SUPFAM" id="SSF56059">
    <property type="entry name" value="Glutathione synthetase ATP-binding domain-like"/>
    <property type="match status" value="1"/>
</dbReference>
<dbReference type="InterPro" id="IPR041356">
    <property type="entry name" value="PGM1_C"/>
</dbReference>
<dbReference type="PANTHER" id="PTHR14465:SF0">
    <property type="entry name" value="IQ DOMAIN-CONTAINING PROTEIN H"/>
    <property type="match status" value="1"/>
</dbReference>
<proteinExistence type="predicted"/>
<dbReference type="Proteomes" id="UP000575985">
    <property type="component" value="Unassembled WGS sequence"/>
</dbReference>
<keyword evidence="1" id="KW-0547">Nucleotide-binding</keyword>
<accession>A0A853BT64</accession>
<evidence type="ECO:0000313" key="4">
    <source>
        <dbReference type="Proteomes" id="UP000575985"/>
    </source>
</evidence>
<gene>
    <name evidence="3" type="ORF">HNR12_004610</name>
</gene>
<evidence type="ECO:0000313" key="3">
    <source>
        <dbReference type="EMBL" id="NYI98333.1"/>
    </source>
</evidence>
<reference evidence="3 4" key="1">
    <citation type="submission" date="2020-07" db="EMBL/GenBank/DDBJ databases">
        <title>Sequencing the genomes of 1000 actinobacteria strains.</title>
        <authorList>
            <person name="Klenk H.-P."/>
        </authorList>
    </citation>
    <scope>NUCLEOTIDE SEQUENCE [LARGE SCALE GENOMIC DNA]</scope>
    <source>
        <strain evidence="3 4">DSM 45927</strain>
    </source>
</reference>